<accession>A0A1H6SH27</accession>
<proteinExistence type="predicted"/>
<dbReference type="RefSeq" id="WP_074731736.1">
    <property type="nucleotide sequence ID" value="NZ_FNYK01000015.1"/>
</dbReference>
<dbReference type="AlphaFoldDB" id="A0A1H6SH27"/>
<protein>
    <submittedName>
        <fullName evidence="1">Uncharacterized protein</fullName>
    </submittedName>
</protein>
<reference evidence="2" key="1">
    <citation type="submission" date="2016-10" db="EMBL/GenBank/DDBJ databases">
        <authorList>
            <person name="Varghese N."/>
        </authorList>
    </citation>
    <scope>NUCLEOTIDE SEQUENCE [LARGE SCALE GENOMIC DNA]</scope>
    <source>
        <strain evidence="2">DSM 20406</strain>
    </source>
</reference>
<sequence length="116" mass="13337">MFKFKKSKLVFGTTTAGYASHPWDGMAYGSPEREFFFWCRDKSLKAGNSSKNLRTHEERFVVGSNELNGFLGDNTLEVLEKKIQDKTVYCISHNYLSNDQIEITYKVKSNLDGFSF</sequence>
<name>A0A1H6SH27_9FIRM</name>
<dbReference type="EMBL" id="FNYK01000015">
    <property type="protein sequence ID" value="SEI66226.1"/>
    <property type="molecule type" value="Genomic_DNA"/>
</dbReference>
<dbReference type="Proteomes" id="UP000183028">
    <property type="component" value="Unassembled WGS sequence"/>
</dbReference>
<evidence type="ECO:0000313" key="2">
    <source>
        <dbReference type="Proteomes" id="UP000183028"/>
    </source>
</evidence>
<evidence type="ECO:0000313" key="1">
    <source>
        <dbReference type="EMBL" id="SEI66226.1"/>
    </source>
</evidence>
<keyword evidence="2" id="KW-1185">Reference proteome</keyword>
<organism evidence="1 2">
    <name type="scientific">Sharpea azabuensis</name>
    <dbReference type="NCBI Taxonomy" id="322505"/>
    <lineage>
        <taxon>Bacteria</taxon>
        <taxon>Bacillati</taxon>
        <taxon>Bacillota</taxon>
        <taxon>Erysipelotrichia</taxon>
        <taxon>Erysipelotrichales</taxon>
        <taxon>Coprobacillaceae</taxon>
        <taxon>Sharpea</taxon>
    </lineage>
</organism>
<gene>
    <name evidence="1" type="ORF">SAMN04487834_101523</name>
</gene>